<organism evidence="2 3">
    <name type="scientific">Ridgeia piscesae</name>
    <name type="common">Tubeworm</name>
    <dbReference type="NCBI Taxonomy" id="27915"/>
    <lineage>
        <taxon>Eukaryota</taxon>
        <taxon>Metazoa</taxon>
        <taxon>Spiralia</taxon>
        <taxon>Lophotrochozoa</taxon>
        <taxon>Annelida</taxon>
        <taxon>Polychaeta</taxon>
        <taxon>Sedentaria</taxon>
        <taxon>Canalipalpata</taxon>
        <taxon>Sabellida</taxon>
        <taxon>Siboglinidae</taxon>
        <taxon>Ridgeia</taxon>
    </lineage>
</organism>
<feature type="compositionally biased region" description="Polar residues" evidence="1">
    <location>
        <begin position="192"/>
        <end position="201"/>
    </location>
</feature>
<dbReference type="Proteomes" id="UP001209878">
    <property type="component" value="Unassembled WGS sequence"/>
</dbReference>
<protein>
    <submittedName>
        <fullName evidence="2">Uncharacterized protein</fullName>
    </submittedName>
</protein>
<evidence type="ECO:0000313" key="2">
    <source>
        <dbReference type="EMBL" id="KAK2160930.1"/>
    </source>
</evidence>
<name>A0AAD9N8N3_RIDPI</name>
<comment type="caution">
    <text evidence="2">The sequence shown here is derived from an EMBL/GenBank/DDBJ whole genome shotgun (WGS) entry which is preliminary data.</text>
</comment>
<keyword evidence="3" id="KW-1185">Reference proteome</keyword>
<accession>A0AAD9N8N3</accession>
<proteinExistence type="predicted"/>
<reference evidence="2" key="1">
    <citation type="journal article" date="2023" name="Mol. Biol. Evol.">
        <title>Third-Generation Sequencing Reveals the Adaptive Role of the Epigenome in Three Deep-Sea Polychaetes.</title>
        <authorList>
            <person name="Perez M."/>
            <person name="Aroh O."/>
            <person name="Sun Y."/>
            <person name="Lan Y."/>
            <person name="Juniper S.K."/>
            <person name="Young C.R."/>
            <person name="Angers B."/>
            <person name="Qian P.Y."/>
        </authorList>
    </citation>
    <scope>NUCLEOTIDE SEQUENCE</scope>
    <source>
        <strain evidence="2">R07B-5</strain>
    </source>
</reference>
<feature type="region of interest" description="Disordered" evidence="1">
    <location>
        <begin position="159"/>
        <end position="201"/>
    </location>
</feature>
<gene>
    <name evidence="2" type="ORF">NP493_1617g00002</name>
</gene>
<sequence length="201" mass="23078">MTPIRHVITVHECVVNAAVFTDRDDVGADVFIPEPLEGSKEEKEAHDLWVERKLIPALDGQCISYLLPSSRDFPITAIPISILIDEAVKNCTYTLCTRSIISGFYRRIFDQAKYQDKLIFIDLNRESDLNRDWPEFNSRNKLDFSGDNKIKQSVRKIRKHLDERRKPNPAFVPPTLIHGKRRPRRVPSSPSTGSDTGRQVH</sequence>
<evidence type="ECO:0000313" key="3">
    <source>
        <dbReference type="Proteomes" id="UP001209878"/>
    </source>
</evidence>
<evidence type="ECO:0000256" key="1">
    <source>
        <dbReference type="SAM" id="MobiDB-lite"/>
    </source>
</evidence>
<dbReference type="AlphaFoldDB" id="A0AAD9N8N3"/>
<dbReference type="EMBL" id="JAODUO010001616">
    <property type="protein sequence ID" value="KAK2160930.1"/>
    <property type="molecule type" value="Genomic_DNA"/>
</dbReference>